<reference evidence="1 2" key="1">
    <citation type="submission" date="2021-06" db="EMBL/GenBank/DDBJ databases">
        <title>Complete genome sequence of the secondary alcohol utilizing methanogen Methanospirillum hungatei strain GP1.</title>
        <authorList>
            <person name="Day L.A."/>
            <person name="Costa K.C."/>
        </authorList>
    </citation>
    <scope>NUCLEOTIDE SEQUENCE [LARGE SCALE GENOMIC DNA]</scope>
    <source>
        <strain evidence="1 2">GP1</strain>
    </source>
</reference>
<sequence length="153" mass="17517">MIATECNPDTYLVHKVFGAWRKKCNHQGNKGKVINFVVNNPGTIGMIDEDPDSNQPGILSSVNIIEGCGDLTLMEMKNGSYIIQISPRLEDWFYKRAKANKMDPSEFGLPRDPNSLHSIPHYEEKNGFQKFIHSLVQKDHEMRTLKKWITDNI</sequence>
<organism evidence="1 2">
    <name type="scientific">Methanospirillum hungatei</name>
    <dbReference type="NCBI Taxonomy" id="2203"/>
    <lineage>
        <taxon>Archaea</taxon>
        <taxon>Methanobacteriati</taxon>
        <taxon>Methanobacteriota</taxon>
        <taxon>Stenosarchaea group</taxon>
        <taxon>Methanomicrobia</taxon>
        <taxon>Methanomicrobiales</taxon>
        <taxon>Methanospirillaceae</taxon>
        <taxon>Methanospirillum</taxon>
    </lineage>
</organism>
<dbReference type="AlphaFoldDB" id="A0A8F5ZFM2"/>
<evidence type="ECO:0000313" key="2">
    <source>
        <dbReference type="Proteomes" id="UP000694228"/>
    </source>
</evidence>
<name>A0A8F5ZFM2_METHU</name>
<gene>
    <name evidence="1" type="ORF">KSK55_04520</name>
</gene>
<dbReference type="EMBL" id="CP077107">
    <property type="protein sequence ID" value="QXO95665.1"/>
    <property type="molecule type" value="Genomic_DNA"/>
</dbReference>
<protein>
    <submittedName>
        <fullName evidence="1">Uncharacterized protein</fullName>
    </submittedName>
</protein>
<proteinExistence type="predicted"/>
<accession>A0A8F5ZFM2</accession>
<dbReference type="OrthoDB" id="384529at2157"/>
<evidence type="ECO:0000313" key="1">
    <source>
        <dbReference type="EMBL" id="QXO95665.1"/>
    </source>
</evidence>
<dbReference type="Proteomes" id="UP000694228">
    <property type="component" value="Chromosome"/>
</dbReference>